<keyword evidence="1" id="KW-0472">Membrane</keyword>
<dbReference type="AlphaFoldDB" id="A0A9D2D5B8"/>
<name>A0A9D2D5B8_9FIRM</name>
<keyword evidence="1" id="KW-0812">Transmembrane</keyword>
<keyword evidence="1" id="KW-1133">Transmembrane helix</keyword>
<comment type="caution">
    <text evidence="2">The sequence shown here is derived from an EMBL/GenBank/DDBJ whole genome shotgun (WGS) entry which is preliminary data.</text>
</comment>
<feature type="transmembrane region" description="Helical" evidence="1">
    <location>
        <begin position="6"/>
        <end position="23"/>
    </location>
</feature>
<dbReference type="EMBL" id="DXCH01000341">
    <property type="protein sequence ID" value="HIZ08825.1"/>
    <property type="molecule type" value="Genomic_DNA"/>
</dbReference>
<feature type="transmembrane region" description="Helical" evidence="1">
    <location>
        <begin position="64"/>
        <end position="87"/>
    </location>
</feature>
<reference evidence="2" key="1">
    <citation type="journal article" date="2021" name="PeerJ">
        <title>Extensive microbial diversity within the chicken gut microbiome revealed by metagenomics and culture.</title>
        <authorList>
            <person name="Gilroy R."/>
            <person name="Ravi A."/>
            <person name="Getino M."/>
            <person name="Pursley I."/>
            <person name="Horton D.L."/>
            <person name="Alikhan N.F."/>
            <person name="Baker D."/>
            <person name="Gharbi K."/>
            <person name="Hall N."/>
            <person name="Watson M."/>
            <person name="Adriaenssens E.M."/>
            <person name="Foster-Nyarko E."/>
            <person name="Jarju S."/>
            <person name="Secka A."/>
            <person name="Antonio M."/>
            <person name="Oren A."/>
            <person name="Chaudhuri R.R."/>
            <person name="La Ragione R."/>
            <person name="Hildebrand F."/>
            <person name="Pallen M.J."/>
        </authorList>
    </citation>
    <scope>NUCLEOTIDE SEQUENCE</scope>
    <source>
        <strain evidence="2">CHK192-9172</strain>
    </source>
</reference>
<organism evidence="2 3">
    <name type="scientific">Candidatus Eubacterium avistercoris</name>
    <dbReference type="NCBI Taxonomy" id="2838567"/>
    <lineage>
        <taxon>Bacteria</taxon>
        <taxon>Bacillati</taxon>
        <taxon>Bacillota</taxon>
        <taxon>Clostridia</taxon>
        <taxon>Eubacteriales</taxon>
        <taxon>Eubacteriaceae</taxon>
        <taxon>Eubacterium</taxon>
    </lineage>
</organism>
<sequence>MDLKYGVLAVAGICVLVLLIGVLKRKAEIFLNFTVRIVVGFIGVYFLNAFLARQGIDVAVGLNVFSALTLGTLGMGGFALLYGIMFLQLL</sequence>
<accession>A0A9D2D5B8</accession>
<proteinExistence type="predicted"/>
<dbReference type="InterPro" id="IPR010001">
    <property type="entry name" value="BofA"/>
</dbReference>
<dbReference type="Pfam" id="PF07441">
    <property type="entry name" value="BofA"/>
    <property type="match status" value="1"/>
</dbReference>
<evidence type="ECO:0000313" key="2">
    <source>
        <dbReference type="EMBL" id="HIZ08825.1"/>
    </source>
</evidence>
<evidence type="ECO:0000313" key="3">
    <source>
        <dbReference type="Proteomes" id="UP000824024"/>
    </source>
</evidence>
<evidence type="ECO:0000256" key="1">
    <source>
        <dbReference type="SAM" id="Phobius"/>
    </source>
</evidence>
<reference evidence="2" key="2">
    <citation type="submission" date="2021-04" db="EMBL/GenBank/DDBJ databases">
        <authorList>
            <person name="Gilroy R."/>
        </authorList>
    </citation>
    <scope>NUCLEOTIDE SEQUENCE</scope>
    <source>
        <strain evidence="2">CHK192-9172</strain>
    </source>
</reference>
<protein>
    <submittedName>
        <fullName evidence="2">Pro-sigmaK processing inhibitor BofA family protein</fullName>
    </submittedName>
</protein>
<dbReference type="Proteomes" id="UP000824024">
    <property type="component" value="Unassembled WGS sequence"/>
</dbReference>
<gene>
    <name evidence="2" type="ORF">IAA08_12915</name>
</gene>
<feature type="transmembrane region" description="Helical" evidence="1">
    <location>
        <begin position="30"/>
        <end position="52"/>
    </location>
</feature>